<dbReference type="Gene3D" id="3.40.190.10">
    <property type="entry name" value="Periplasmic binding protein-like II"/>
    <property type="match status" value="2"/>
</dbReference>
<evidence type="ECO:0000313" key="6">
    <source>
        <dbReference type="Proteomes" id="UP000198922"/>
    </source>
</evidence>
<dbReference type="Pfam" id="PF01547">
    <property type="entry name" value="SBP_bac_1"/>
    <property type="match status" value="1"/>
</dbReference>
<dbReference type="PANTHER" id="PTHR43649:SF12">
    <property type="entry name" value="DIACETYLCHITOBIOSE BINDING PROTEIN DASA"/>
    <property type="match status" value="1"/>
</dbReference>
<dbReference type="RefSeq" id="WP_090110570.1">
    <property type="nucleotide sequence ID" value="NZ_FNAT01000002.1"/>
</dbReference>
<gene>
    <name evidence="5" type="ORF">SAMN04488567_1444</name>
</gene>
<evidence type="ECO:0000256" key="4">
    <source>
        <dbReference type="SAM" id="SignalP"/>
    </source>
</evidence>
<dbReference type="PANTHER" id="PTHR43649">
    <property type="entry name" value="ARABINOSE-BINDING PROTEIN-RELATED"/>
    <property type="match status" value="1"/>
</dbReference>
<proteinExistence type="inferred from homology"/>
<sequence length="436" mass="46622">MKMFNKLMLSVALGSAAAGAAAAQTEVVIWVGGEPGETTIYETLADELSAANPDVVYTVVTNTSDVFNPALVPALSAGEGPDLFTFGTGPGQPAALIDGGLVADLTPYYYEHGWDEVIPEGVLMQTSKDGKLWALGNEVESTGIFYNKAIFEEVGIAVPRTWAEMQAAVAALKEAGYDTPIGLGAADKWSISHWQSMMFGRYAGPEGIENVLFADGKWTDAPFVAASDRLQQMGSDGWFGPNPVAINYAEMMDSFWAGDLPMTFTGPWVINGGIDAAGDRAGQYGVFQAPPFEEGQEIVPTESIGNGWYIRSNSEHKDEAVAYLNALFMTTEGRTKLLTGGMVPVGPLGEASQNAQIPEMRAELNASVDRYRDNGTVPAFLDTITPGRLTNVAYDGLQALLLDAMSPEEFTQELQSAWEKAKEDGEAMEQGGVAPR</sequence>
<dbReference type="EMBL" id="FNAT01000002">
    <property type="protein sequence ID" value="SDE36943.1"/>
    <property type="molecule type" value="Genomic_DNA"/>
</dbReference>
<comment type="similarity">
    <text evidence="2">Belongs to the bacterial solute-binding protein 1 family.</text>
</comment>
<dbReference type="OrthoDB" id="2509690at2"/>
<keyword evidence="4" id="KW-0732">Signal</keyword>
<evidence type="ECO:0000313" key="5">
    <source>
        <dbReference type="EMBL" id="SDE36943.1"/>
    </source>
</evidence>
<dbReference type="STRING" id="521013.SAMN04488567_1444"/>
<dbReference type="GO" id="GO:0042597">
    <property type="term" value="C:periplasmic space"/>
    <property type="evidence" value="ECO:0007669"/>
    <property type="project" value="UniProtKB-SubCell"/>
</dbReference>
<comment type="subcellular location">
    <subcellularLocation>
        <location evidence="1">Periplasm</location>
    </subcellularLocation>
</comment>
<dbReference type="InterPro" id="IPR006059">
    <property type="entry name" value="SBP"/>
</dbReference>
<accession>A0A1G7CCI4</accession>
<reference evidence="6" key="1">
    <citation type="submission" date="2016-10" db="EMBL/GenBank/DDBJ databases">
        <authorList>
            <person name="Varghese N."/>
            <person name="Submissions S."/>
        </authorList>
    </citation>
    <scope>NUCLEOTIDE SEQUENCE [LARGE SCALE GENOMIC DNA]</scope>
    <source>
        <strain evidence="6">DSM 21424</strain>
    </source>
</reference>
<dbReference type="SUPFAM" id="SSF53850">
    <property type="entry name" value="Periplasmic binding protein-like II"/>
    <property type="match status" value="1"/>
</dbReference>
<protein>
    <submittedName>
        <fullName evidence="5">Raffinose/stachyose/melibiose transport system substrate-binding protein</fullName>
    </submittedName>
</protein>
<evidence type="ECO:0000256" key="2">
    <source>
        <dbReference type="ARBA" id="ARBA00008520"/>
    </source>
</evidence>
<feature type="chain" id="PRO_5011649195" evidence="4">
    <location>
        <begin position="23"/>
        <end position="436"/>
    </location>
</feature>
<organism evidence="5 6">
    <name type="scientific">Limimaricola pyoseonensis</name>
    <dbReference type="NCBI Taxonomy" id="521013"/>
    <lineage>
        <taxon>Bacteria</taxon>
        <taxon>Pseudomonadati</taxon>
        <taxon>Pseudomonadota</taxon>
        <taxon>Alphaproteobacteria</taxon>
        <taxon>Rhodobacterales</taxon>
        <taxon>Paracoccaceae</taxon>
        <taxon>Limimaricola</taxon>
    </lineage>
</organism>
<evidence type="ECO:0000256" key="1">
    <source>
        <dbReference type="ARBA" id="ARBA00004418"/>
    </source>
</evidence>
<evidence type="ECO:0000256" key="3">
    <source>
        <dbReference type="SAM" id="MobiDB-lite"/>
    </source>
</evidence>
<dbReference type="Proteomes" id="UP000198922">
    <property type="component" value="Unassembled WGS sequence"/>
</dbReference>
<name>A0A1G7CCI4_9RHOB</name>
<feature type="signal peptide" evidence="4">
    <location>
        <begin position="1"/>
        <end position="22"/>
    </location>
</feature>
<dbReference type="InterPro" id="IPR050490">
    <property type="entry name" value="Bact_solute-bd_prot1"/>
</dbReference>
<dbReference type="AlphaFoldDB" id="A0A1G7CCI4"/>
<keyword evidence="6" id="KW-1185">Reference proteome</keyword>
<feature type="region of interest" description="Disordered" evidence="3">
    <location>
        <begin position="416"/>
        <end position="436"/>
    </location>
</feature>